<evidence type="ECO:0000259" key="2">
    <source>
        <dbReference type="Pfam" id="PF08240"/>
    </source>
</evidence>
<dbReference type="GO" id="GO:0016491">
    <property type="term" value="F:oxidoreductase activity"/>
    <property type="evidence" value="ECO:0007669"/>
    <property type="project" value="TreeGrafter"/>
</dbReference>
<dbReference type="InterPro" id="IPR011032">
    <property type="entry name" value="GroES-like_sf"/>
</dbReference>
<dbReference type="RefSeq" id="XP_013264434.1">
    <property type="nucleotide sequence ID" value="XM_013408980.1"/>
</dbReference>
<dbReference type="SUPFAM" id="SSF50129">
    <property type="entry name" value="GroES-like"/>
    <property type="match status" value="1"/>
</dbReference>
<dbReference type="InterPro" id="IPR013149">
    <property type="entry name" value="ADH-like_C"/>
</dbReference>
<evidence type="ECO:0000313" key="4">
    <source>
        <dbReference type="Proteomes" id="UP000027920"/>
    </source>
</evidence>
<evidence type="ECO:0000313" key="3">
    <source>
        <dbReference type="EMBL" id="KEF61844.1"/>
    </source>
</evidence>
<evidence type="ECO:0000259" key="1">
    <source>
        <dbReference type="Pfam" id="PF00107"/>
    </source>
</evidence>
<feature type="domain" description="Alcohol dehydrogenase-like N-terminal" evidence="2">
    <location>
        <begin position="41"/>
        <end position="153"/>
    </location>
</feature>
<dbReference type="EMBL" id="AMGV01000002">
    <property type="protein sequence ID" value="KEF61844.1"/>
    <property type="molecule type" value="Genomic_DNA"/>
</dbReference>
<dbReference type="Pfam" id="PF08240">
    <property type="entry name" value="ADH_N"/>
    <property type="match status" value="1"/>
</dbReference>
<dbReference type="PANTHER" id="PTHR43677">
    <property type="entry name" value="SHORT-CHAIN DEHYDROGENASE/REDUCTASE"/>
    <property type="match status" value="1"/>
</dbReference>
<accession>A0A072PP36</accession>
<dbReference type="InterPro" id="IPR036291">
    <property type="entry name" value="NAD(P)-bd_dom_sf"/>
</dbReference>
<dbReference type="Gene3D" id="3.40.50.720">
    <property type="entry name" value="NAD(P)-binding Rossmann-like Domain"/>
    <property type="match status" value="1"/>
</dbReference>
<proteinExistence type="predicted"/>
<dbReference type="GeneID" id="25278350"/>
<dbReference type="AlphaFoldDB" id="A0A072PP36"/>
<dbReference type="Gene3D" id="3.90.180.10">
    <property type="entry name" value="Medium-chain alcohol dehydrogenases, catalytic domain"/>
    <property type="match status" value="1"/>
</dbReference>
<dbReference type="OrthoDB" id="5407715at2759"/>
<dbReference type="SUPFAM" id="SSF51735">
    <property type="entry name" value="NAD(P)-binding Rossmann-fold domains"/>
    <property type="match status" value="1"/>
</dbReference>
<comment type="caution">
    <text evidence="3">The sequence shown here is derived from an EMBL/GenBank/DDBJ whole genome shotgun (WGS) entry which is preliminary data.</text>
</comment>
<name>A0A072PP36_9EURO</name>
<dbReference type="InterPro" id="IPR013154">
    <property type="entry name" value="ADH-like_N"/>
</dbReference>
<dbReference type="Pfam" id="PF00107">
    <property type="entry name" value="ADH_zinc_N"/>
    <property type="match status" value="1"/>
</dbReference>
<keyword evidence="4" id="KW-1185">Reference proteome</keyword>
<dbReference type="PANTHER" id="PTHR43677:SF4">
    <property type="entry name" value="QUINONE OXIDOREDUCTASE-LIKE PROTEIN 2"/>
    <property type="match status" value="1"/>
</dbReference>
<organism evidence="3 4">
    <name type="scientific">Exophiala aquamarina CBS 119918</name>
    <dbReference type="NCBI Taxonomy" id="1182545"/>
    <lineage>
        <taxon>Eukaryota</taxon>
        <taxon>Fungi</taxon>
        <taxon>Dikarya</taxon>
        <taxon>Ascomycota</taxon>
        <taxon>Pezizomycotina</taxon>
        <taxon>Eurotiomycetes</taxon>
        <taxon>Chaetothyriomycetidae</taxon>
        <taxon>Chaetothyriales</taxon>
        <taxon>Herpotrichiellaceae</taxon>
        <taxon>Exophiala</taxon>
    </lineage>
</organism>
<dbReference type="STRING" id="1182545.A0A072PP36"/>
<sequence>MSKSTLPNIPAMHRALVLHSTRDPYDMSVVEKETPKAELGSAVVRILAAAVLTYADRVYSGKKPYGYPEPFVPGSSAVGHIVAVGEDATKLRPGQLIYFDTYIQGRDDTTTLFLHGLSGGFTPGSHKLMETVWRDGTYAEYARLPLENCFPMDEARLLGNPAGGGLGYSLTDLVYLLTISIPFGGLRDVDVKAGEKVIISPATGAFGSAAVFSALAMGARVVAMSRTVSALEPLKSLGFGDRIRFVPNTGDVEVDIKELTKDGLADVFLDISPGKAVKSTHFKSCIQSLRRGGRVSLMGAHQELTLPTQHIMLYDITIKGKWMYTKEDMRVMINMVETGYLKLGEAGGIKTIGTFPLEKFDAAFDAASNMSGPGLQVVIVPSLQIVSQEGKR</sequence>
<dbReference type="HOGENOM" id="CLU_026673_0_0_1"/>
<feature type="domain" description="Alcohol dehydrogenase-like C-terminal" evidence="1">
    <location>
        <begin position="207"/>
        <end position="337"/>
    </location>
</feature>
<dbReference type="Proteomes" id="UP000027920">
    <property type="component" value="Unassembled WGS sequence"/>
</dbReference>
<reference evidence="3 4" key="1">
    <citation type="submission" date="2013-03" db="EMBL/GenBank/DDBJ databases">
        <title>The Genome Sequence of Exophiala aquamarina CBS 119918.</title>
        <authorList>
            <consortium name="The Broad Institute Genomics Platform"/>
            <person name="Cuomo C."/>
            <person name="de Hoog S."/>
            <person name="Gorbushina A."/>
            <person name="Walker B."/>
            <person name="Young S.K."/>
            <person name="Zeng Q."/>
            <person name="Gargeya S."/>
            <person name="Fitzgerald M."/>
            <person name="Haas B."/>
            <person name="Abouelleil A."/>
            <person name="Allen A.W."/>
            <person name="Alvarado L."/>
            <person name="Arachchi H.M."/>
            <person name="Berlin A.M."/>
            <person name="Chapman S.B."/>
            <person name="Gainer-Dewar J."/>
            <person name="Goldberg J."/>
            <person name="Griggs A."/>
            <person name="Gujja S."/>
            <person name="Hansen M."/>
            <person name="Howarth C."/>
            <person name="Imamovic A."/>
            <person name="Ireland A."/>
            <person name="Larimer J."/>
            <person name="McCowan C."/>
            <person name="Murphy C."/>
            <person name="Pearson M."/>
            <person name="Poon T.W."/>
            <person name="Priest M."/>
            <person name="Roberts A."/>
            <person name="Saif S."/>
            <person name="Shea T."/>
            <person name="Sisk P."/>
            <person name="Sykes S."/>
            <person name="Wortman J."/>
            <person name="Nusbaum C."/>
            <person name="Birren B."/>
        </authorList>
    </citation>
    <scope>NUCLEOTIDE SEQUENCE [LARGE SCALE GENOMIC DNA]</scope>
    <source>
        <strain evidence="3 4">CBS 119918</strain>
    </source>
</reference>
<gene>
    <name evidence="3" type="ORF">A1O9_03415</name>
</gene>
<dbReference type="VEuPathDB" id="FungiDB:A1O9_03415"/>
<dbReference type="CDD" id="cd05188">
    <property type="entry name" value="MDR"/>
    <property type="match status" value="1"/>
</dbReference>
<evidence type="ECO:0008006" key="5">
    <source>
        <dbReference type="Google" id="ProtNLM"/>
    </source>
</evidence>
<dbReference type="InterPro" id="IPR051397">
    <property type="entry name" value="Zn-ADH-like_protein"/>
</dbReference>
<protein>
    <recommendedName>
        <fullName evidence="5">Alcohol dehydrogenase-like C-terminal domain-containing protein</fullName>
    </recommendedName>
</protein>
<dbReference type="GO" id="GO:0005739">
    <property type="term" value="C:mitochondrion"/>
    <property type="evidence" value="ECO:0007669"/>
    <property type="project" value="TreeGrafter"/>
</dbReference>